<evidence type="ECO:0000256" key="1">
    <source>
        <dbReference type="ARBA" id="ARBA00006242"/>
    </source>
</evidence>
<dbReference type="InterPro" id="IPR018130">
    <property type="entry name" value="Ribosomal_uS2_CS"/>
</dbReference>
<dbReference type="GO" id="GO:0006412">
    <property type="term" value="P:translation"/>
    <property type="evidence" value="ECO:0007669"/>
    <property type="project" value="InterPro"/>
</dbReference>
<sequence>MHKLPAAIVVVDPKGDEIAVKEARKLNIPVIAICDTNADPDMIDYVIPGNDDLQESVNLIINILVEAYAEGAQIKMNPSVLKTVAPKREPRQNRLAVNTENTSETTTSESTTTTSEQAVVEKQVEKVSEPKAE</sequence>
<evidence type="ECO:0000256" key="5">
    <source>
        <dbReference type="ARBA" id="ARBA00035518"/>
    </source>
</evidence>
<feature type="region of interest" description="Disordered" evidence="7">
    <location>
        <begin position="85"/>
        <end position="133"/>
    </location>
</feature>
<feature type="compositionally biased region" description="Basic and acidic residues" evidence="7">
    <location>
        <begin position="122"/>
        <end position="133"/>
    </location>
</feature>
<dbReference type="Pfam" id="PF00318">
    <property type="entry name" value="Ribosomal_S2"/>
    <property type="match status" value="1"/>
</dbReference>
<dbReference type="Gene3D" id="3.40.50.10490">
    <property type="entry name" value="Glucose-6-phosphate isomerase like protein, domain 1"/>
    <property type="match status" value="1"/>
</dbReference>
<dbReference type="NCBIfam" id="TIGR01011">
    <property type="entry name" value="rpsB_bact"/>
    <property type="match status" value="1"/>
</dbReference>
<dbReference type="CDD" id="cd01425">
    <property type="entry name" value="RPS2"/>
    <property type="match status" value="1"/>
</dbReference>
<feature type="compositionally biased region" description="Low complexity" evidence="7">
    <location>
        <begin position="98"/>
        <end position="121"/>
    </location>
</feature>
<evidence type="ECO:0000256" key="2">
    <source>
        <dbReference type="ARBA" id="ARBA00022980"/>
    </source>
</evidence>
<dbReference type="GO" id="GO:0022627">
    <property type="term" value="C:cytosolic small ribosomal subunit"/>
    <property type="evidence" value="ECO:0007669"/>
    <property type="project" value="TreeGrafter"/>
</dbReference>
<proteinExistence type="inferred from homology"/>
<keyword evidence="2 6" id="KW-0689">Ribosomal protein</keyword>
<organism evidence="8">
    <name type="scientific">Mycoplasma feriruminatoris</name>
    <dbReference type="NCBI Taxonomy" id="1179777"/>
    <lineage>
        <taxon>Bacteria</taxon>
        <taxon>Bacillati</taxon>
        <taxon>Mycoplasmatota</taxon>
        <taxon>Mollicutes</taxon>
        <taxon>Mycoplasmataceae</taxon>
        <taxon>Mycoplasma</taxon>
    </lineage>
</organism>
<gene>
    <name evidence="8" type="primary">rpsB_2</name>
    <name evidence="8" type="ORF">MF5295_00356</name>
</gene>
<dbReference type="InterPro" id="IPR023591">
    <property type="entry name" value="Ribosomal_uS2_flav_dom_sf"/>
</dbReference>
<reference evidence="8" key="1">
    <citation type="submission" date="2019-11" db="EMBL/GenBank/DDBJ databases">
        <authorList>
            <person name="Falquet L."/>
            <person name="Falquet L."/>
        </authorList>
    </citation>
    <scope>NUCLEOTIDE SEQUENCE</scope>
    <source>
        <strain evidence="8">8756-13</strain>
    </source>
</reference>
<dbReference type="PANTHER" id="PTHR12534:SF0">
    <property type="entry name" value="SMALL RIBOSOMAL SUBUNIT PROTEIN US2M"/>
    <property type="match status" value="1"/>
</dbReference>
<name>A0A654IJM6_9MOLU</name>
<dbReference type="GO" id="GO:0003735">
    <property type="term" value="F:structural constituent of ribosome"/>
    <property type="evidence" value="ECO:0007669"/>
    <property type="project" value="InterPro"/>
</dbReference>
<dbReference type="EMBL" id="LR739235">
    <property type="protein sequence ID" value="VZR97530.1"/>
    <property type="molecule type" value="Genomic_DNA"/>
</dbReference>
<dbReference type="SUPFAM" id="SSF52313">
    <property type="entry name" value="Ribosomal protein S2"/>
    <property type="match status" value="1"/>
</dbReference>
<dbReference type="InterPro" id="IPR001865">
    <property type="entry name" value="Ribosomal_uS2"/>
</dbReference>
<evidence type="ECO:0000256" key="4">
    <source>
        <dbReference type="ARBA" id="ARBA00035256"/>
    </source>
</evidence>
<dbReference type="PROSITE" id="PS00963">
    <property type="entry name" value="RIBOSOMAL_S2_2"/>
    <property type="match status" value="1"/>
</dbReference>
<comment type="similarity">
    <text evidence="1 6">Belongs to the universal ribosomal protein uS2 family.</text>
</comment>
<evidence type="ECO:0000256" key="7">
    <source>
        <dbReference type="SAM" id="MobiDB-lite"/>
    </source>
</evidence>
<protein>
    <recommendedName>
        <fullName evidence="4">Small ribosomal subunit protein uS2</fullName>
    </recommendedName>
    <alternativeName>
        <fullName evidence="5">30S ribosomal protein S2</fullName>
    </alternativeName>
</protein>
<evidence type="ECO:0000313" key="8">
    <source>
        <dbReference type="EMBL" id="VZR97530.1"/>
    </source>
</evidence>
<dbReference type="PANTHER" id="PTHR12534">
    <property type="entry name" value="30S RIBOSOMAL PROTEIN S2 PROKARYOTIC AND ORGANELLAR"/>
    <property type="match status" value="1"/>
</dbReference>
<dbReference type="PRINTS" id="PR00395">
    <property type="entry name" value="RIBOSOMALS2"/>
</dbReference>
<keyword evidence="3 6" id="KW-0687">Ribonucleoprotein</keyword>
<evidence type="ECO:0000256" key="3">
    <source>
        <dbReference type="ARBA" id="ARBA00023274"/>
    </source>
</evidence>
<dbReference type="InterPro" id="IPR005706">
    <property type="entry name" value="Ribosomal_uS2_bac/mit/plastid"/>
</dbReference>
<evidence type="ECO:0000256" key="6">
    <source>
        <dbReference type="RuleBase" id="RU003631"/>
    </source>
</evidence>
<accession>A0A654IJM6</accession>
<dbReference type="AlphaFoldDB" id="A0A654IJM6"/>